<organism evidence="4 5">
    <name type="scientific">Pristionchus fissidentatus</name>
    <dbReference type="NCBI Taxonomy" id="1538716"/>
    <lineage>
        <taxon>Eukaryota</taxon>
        <taxon>Metazoa</taxon>
        <taxon>Ecdysozoa</taxon>
        <taxon>Nematoda</taxon>
        <taxon>Chromadorea</taxon>
        <taxon>Rhabditida</taxon>
        <taxon>Rhabditina</taxon>
        <taxon>Diplogasteromorpha</taxon>
        <taxon>Diplogasteroidea</taxon>
        <taxon>Neodiplogasteridae</taxon>
        <taxon>Pristionchus</taxon>
    </lineage>
</organism>
<sequence>MGWDPSLIIVSFRLMATVLALLESLVEGLAQRDVRLGLRAAKELLPLELARLGVLLCGVSSLLGSAGGGGGRLGVRRRSTREHATDGVSHCRSDGDSSRRRGHLGHQTRNLRGSCGHGSSSSGCGCSRRRGGHGAGDGSGNRSGRRRSDARADGRRRLGGRLTTDHS</sequence>
<feature type="compositionally biased region" description="Basic and acidic residues" evidence="1">
    <location>
        <begin position="81"/>
        <end position="99"/>
    </location>
</feature>
<evidence type="ECO:0000256" key="3">
    <source>
        <dbReference type="SAM" id="SignalP"/>
    </source>
</evidence>
<feature type="chain" id="PRO_5043809075" description="Secreted protein" evidence="3">
    <location>
        <begin position="21"/>
        <end position="167"/>
    </location>
</feature>
<proteinExistence type="predicted"/>
<dbReference type="AlphaFoldDB" id="A0AAV5VJK3"/>
<evidence type="ECO:0000256" key="1">
    <source>
        <dbReference type="SAM" id="MobiDB-lite"/>
    </source>
</evidence>
<feature type="signal peptide" evidence="3">
    <location>
        <begin position="1"/>
        <end position="20"/>
    </location>
</feature>
<comment type="caution">
    <text evidence="4">The sequence shown here is derived from an EMBL/GenBank/DDBJ whole genome shotgun (WGS) entry which is preliminary data.</text>
</comment>
<keyword evidence="3" id="KW-0732">Signal</keyword>
<accession>A0AAV5VJK3</accession>
<name>A0AAV5VJK3_9BILA</name>
<keyword evidence="5" id="KW-1185">Reference proteome</keyword>
<feature type="transmembrane region" description="Helical" evidence="2">
    <location>
        <begin position="52"/>
        <end position="71"/>
    </location>
</feature>
<evidence type="ECO:0000313" key="4">
    <source>
        <dbReference type="EMBL" id="GMT18599.1"/>
    </source>
</evidence>
<feature type="region of interest" description="Disordered" evidence="1">
    <location>
        <begin position="65"/>
        <end position="167"/>
    </location>
</feature>
<keyword evidence="2" id="KW-0812">Transmembrane</keyword>
<feature type="compositionally biased region" description="Basic and acidic residues" evidence="1">
    <location>
        <begin position="146"/>
        <end position="156"/>
    </location>
</feature>
<evidence type="ECO:0000256" key="2">
    <source>
        <dbReference type="SAM" id="Phobius"/>
    </source>
</evidence>
<evidence type="ECO:0008006" key="6">
    <source>
        <dbReference type="Google" id="ProtNLM"/>
    </source>
</evidence>
<keyword evidence="2" id="KW-1133">Transmembrane helix</keyword>
<keyword evidence="2" id="KW-0472">Membrane</keyword>
<evidence type="ECO:0000313" key="5">
    <source>
        <dbReference type="Proteomes" id="UP001432322"/>
    </source>
</evidence>
<reference evidence="4" key="1">
    <citation type="submission" date="2023-10" db="EMBL/GenBank/DDBJ databases">
        <title>Genome assembly of Pristionchus species.</title>
        <authorList>
            <person name="Yoshida K."/>
            <person name="Sommer R.J."/>
        </authorList>
    </citation>
    <scope>NUCLEOTIDE SEQUENCE</scope>
    <source>
        <strain evidence="4">RS5133</strain>
    </source>
</reference>
<gene>
    <name evidence="4" type="ORF">PFISCL1PPCAC_9896</name>
</gene>
<dbReference type="EMBL" id="BTSY01000003">
    <property type="protein sequence ID" value="GMT18599.1"/>
    <property type="molecule type" value="Genomic_DNA"/>
</dbReference>
<feature type="compositionally biased region" description="Low complexity" evidence="1">
    <location>
        <begin position="112"/>
        <end position="126"/>
    </location>
</feature>
<feature type="non-terminal residue" evidence="4">
    <location>
        <position position="167"/>
    </location>
</feature>
<dbReference type="Proteomes" id="UP001432322">
    <property type="component" value="Unassembled WGS sequence"/>
</dbReference>
<protein>
    <recommendedName>
        <fullName evidence="6">Secreted protein</fullName>
    </recommendedName>
</protein>